<dbReference type="Proteomes" id="UP000314982">
    <property type="component" value="Unassembled WGS sequence"/>
</dbReference>
<dbReference type="PANTHER" id="PTHR44442">
    <property type="entry name" value="3-KETO-STEROID REDUCTASE"/>
    <property type="match status" value="1"/>
</dbReference>
<dbReference type="InterPro" id="IPR036291">
    <property type="entry name" value="NAD(P)-bd_dom_sf"/>
</dbReference>
<dbReference type="STRING" id="62062.ENSHHUP00000050872"/>
<dbReference type="GO" id="GO:0000253">
    <property type="term" value="F:3-beta-hydroxysteroid 3-dehydrogenase (NADP+) activity"/>
    <property type="evidence" value="ECO:0007669"/>
    <property type="project" value="TreeGrafter"/>
</dbReference>
<name>A0A4W5NIY4_9TELE</name>
<reference evidence="1" key="2">
    <citation type="submission" date="2025-08" db="UniProtKB">
        <authorList>
            <consortium name="Ensembl"/>
        </authorList>
    </citation>
    <scope>IDENTIFICATION</scope>
</reference>
<dbReference type="SUPFAM" id="SSF51735">
    <property type="entry name" value="NAD(P)-binding Rossmann-fold domains"/>
    <property type="match status" value="1"/>
</dbReference>
<dbReference type="AlphaFoldDB" id="A0A4W5NIY4"/>
<dbReference type="GeneTree" id="ENSGT00390000013340"/>
<sequence>MGEACCGGCRAVDRGRGSQVESMSLAQWANKVLWRVCVSPRYNRLDYLYLNAGVMPNPQLDVKAFCKGLFSRYSSTGFSGILTQKDNVTTDGLQKVFATNLFGHFLLPKELLPVLCQANHTSQVIWTSSSTEAYSSSKYASDLSLALNTHLDIKDTISHFHDDVSYPSCSFQQIRIFTNTFTLTPYNGAEALFWLFMQKPESLDTWTKYHSLTSGLGNNYTQPRKVYKPQIQEIQTDSKTGSSKNKCFVIPVVYCLIYHGCQPISIQGSNHPVYNTVDNFEVVECNYR</sequence>
<dbReference type="GO" id="GO:0047024">
    <property type="term" value="F:5-alpha-androstane-3-beta,17-beta-diol dehydrogenase (NADP+) activity"/>
    <property type="evidence" value="ECO:0007669"/>
    <property type="project" value="TreeGrafter"/>
</dbReference>
<reference evidence="2" key="1">
    <citation type="submission" date="2018-06" db="EMBL/GenBank/DDBJ databases">
        <title>Genome assembly of Danube salmon.</title>
        <authorList>
            <person name="Macqueen D.J."/>
            <person name="Gundappa M.K."/>
        </authorList>
    </citation>
    <scope>NUCLEOTIDE SEQUENCE [LARGE SCALE GENOMIC DNA]</scope>
</reference>
<dbReference type="GO" id="GO:0006695">
    <property type="term" value="P:cholesterol biosynthetic process"/>
    <property type="evidence" value="ECO:0007669"/>
    <property type="project" value="TreeGrafter"/>
</dbReference>
<accession>A0A4W5NIY4</accession>
<proteinExistence type="predicted"/>
<keyword evidence="2" id="KW-1185">Reference proteome</keyword>
<evidence type="ECO:0000313" key="2">
    <source>
        <dbReference type="Proteomes" id="UP000314982"/>
    </source>
</evidence>
<protein>
    <submittedName>
        <fullName evidence="1">Hydroxysteroid (17-beta) dehydrogenase 7</fullName>
    </submittedName>
</protein>
<evidence type="ECO:0000313" key="1">
    <source>
        <dbReference type="Ensembl" id="ENSHHUP00000050872.1"/>
    </source>
</evidence>
<dbReference type="GO" id="GO:0005789">
    <property type="term" value="C:endoplasmic reticulum membrane"/>
    <property type="evidence" value="ECO:0007669"/>
    <property type="project" value="TreeGrafter"/>
</dbReference>
<organism evidence="1 2">
    <name type="scientific">Hucho hucho</name>
    <name type="common">huchen</name>
    <dbReference type="NCBI Taxonomy" id="62062"/>
    <lineage>
        <taxon>Eukaryota</taxon>
        <taxon>Metazoa</taxon>
        <taxon>Chordata</taxon>
        <taxon>Craniata</taxon>
        <taxon>Vertebrata</taxon>
        <taxon>Euteleostomi</taxon>
        <taxon>Actinopterygii</taxon>
        <taxon>Neopterygii</taxon>
        <taxon>Teleostei</taxon>
        <taxon>Protacanthopterygii</taxon>
        <taxon>Salmoniformes</taxon>
        <taxon>Salmonidae</taxon>
        <taxon>Salmoninae</taxon>
        <taxon>Hucho</taxon>
    </lineage>
</organism>
<dbReference type="Gene3D" id="3.40.50.720">
    <property type="entry name" value="NAD(P)-binding Rossmann-like Domain"/>
    <property type="match status" value="1"/>
</dbReference>
<dbReference type="GO" id="GO:0004303">
    <property type="term" value="F:estradiol 17-beta-dehydrogenase [NAD(P)+] activity"/>
    <property type="evidence" value="ECO:0007669"/>
    <property type="project" value="TreeGrafter"/>
</dbReference>
<dbReference type="Ensembl" id="ENSHHUT00000052679.1">
    <property type="protein sequence ID" value="ENSHHUP00000050872.1"/>
    <property type="gene ID" value="ENSHHUG00000030667.1"/>
</dbReference>
<reference evidence="1" key="3">
    <citation type="submission" date="2025-09" db="UniProtKB">
        <authorList>
            <consortium name="Ensembl"/>
        </authorList>
    </citation>
    <scope>IDENTIFICATION</scope>
</reference>
<dbReference type="PANTHER" id="PTHR44442:SF1">
    <property type="entry name" value="3-KETO-STEROID REDUCTASE_17-BETA-HYDROXYSTEROID DEHYDROGENASE 7"/>
    <property type="match status" value="1"/>
</dbReference>
<dbReference type="InterPro" id="IPR052834">
    <property type="entry name" value="3KSR/17beta-HSD"/>
</dbReference>